<sequence length="94" mass="10784">MIKTMIQPHLSPTITLSSRTVAFVLRIDCVKSPADAPLSSNLNRYHSPCVRARSKSHHYCPQCRFSIHNNRPSLLQIECYCRSARHHQKIDARS</sequence>
<dbReference type="AlphaFoldDB" id="A0A2H3ALP2"/>
<proteinExistence type="predicted"/>
<dbReference type="Proteomes" id="UP000218334">
    <property type="component" value="Unassembled WGS sequence"/>
</dbReference>
<protein>
    <submittedName>
        <fullName evidence="1">Uncharacterized protein</fullName>
    </submittedName>
</protein>
<keyword evidence="2" id="KW-1185">Reference proteome</keyword>
<dbReference type="EMBL" id="KZ293530">
    <property type="protein sequence ID" value="PBK58660.1"/>
    <property type="molecule type" value="Genomic_DNA"/>
</dbReference>
<name>A0A2H3ALP2_9AGAR</name>
<reference evidence="2" key="1">
    <citation type="journal article" date="2017" name="Nat. Ecol. Evol.">
        <title>Genome expansion and lineage-specific genetic innovations in the forest pathogenic fungi Armillaria.</title>
        <authorList>
            <person name="Sipos G."/>
            <person name="Prasanna A.N."/>
            <person name="Walter M.C."/>
            <person name="O'Connor E."/>
            <person name="Balint B."/>
            <person name="Krizsan K."/>
            <person name="Kiss B."/>
            <person name="Hess J."/>
            <person name="Varga T."/>
            <person name="Slot J."/>
            <person name="Riley R."/>
            <person name="Boka B."/>
            <person name="Rigling D."/>
            <person name="Barry K."/>
            <person name="Lee J."/>
            <person name="Mihaltcheva S."/>
            <person name="LaButti K."/>
            <person name="Lipzen A."/>
            <person name="Waldron R."/>
            <person name="Moloney N.M."/>
            <person name="Sperisen C."/>
            <person name="Kredics L."/>
            <person name="Vagvoelgyi C."/>
            <person name="Patrignani A."/>
            <person name="Fitzpatrick D."/>
            <person name="Nagy I."/>
            <person name="Doyle S."/>
            <person name="Anderson J.B."/>
            <person name="Grigoriev I.V."/>
            <person name="Gueldener U."/>
            <person name="Muensterkoetter M."/>
            <person name="Nagy L.G."/>
        </authorList>
    </citation>
    <scope>NUCLEOTIDE SEQUENCE [LARGE SCALE GENOMIC DNA]</scope>
    <source>
        <strain evidence="2">28-4</strain>
    </source>
</reference>
<accession>A0A2H3ALP2</accession>
<gene>
    <name evidence="1" type="ORF">ARMSODRAFT_104846</name>
</gene>
<organism evidence="1 2">
    <name type="scientific">Armillaria solidipes</name>
    <dbReference type="NCBI Taxonomy" id="1076256"/>
    <lineage>
        <taxon>Eukaryota</taxon>
        <taxon>Fungi</taxon>
        <taxon>Dikarya</taxon>
        <taxon>Basidiomycota</taxon>
        <taxon>Agaricomycotina</taxon>
        <taxon>Agaricomycetes</taxon>
        <taxon>Agaricomycetidae</taxon>
        <taxon>Agaricales</taxon>
        <taxon>Marasmiineae</taxon>
        <taxon>Physalacriaceae</taxon>
        <taxon>Armillaria</taxon>
    </lineage>
</organism>
<evidence type="ECO:0000313" key="2">
    <source>
        <dbReference type="Proteomes" id="UP000218334"/>
    </source>
</evidence>
<evidence type="ECO:0000313" key="1">
    <source>
        <dbReference type="EMBL" id="PBK58660.1"/>
    </source>
</evidence>